<evidence type="ECO:0000256" key="8">
    <source>
        <dbReference type="ARBA" id="ARBA00022989"/>
    </source>
</evidence>
<evidence type="ECO:0000313" key="13">
    <source>
        <dbReference type="EMBL" id="NOV43840.1"/>
    </source>
</evidence>
<keyword evidence="7 11" id="KW-0249">Electron transport</keyword>
<comment type="similarity">
    <text evidence="2 11">Belongs to the complex I NDUFC2 subunit family.</text>
</comment>
<keyword evidence="3 11" id="KW-0813">Transport</keyword>
<protein>
    <recommendedName>
        <fullName evidence="11">NADH dehydrogenase [ubiquinone] 1 subunit C2</fullName>
    </recommendedName>
</protein>
<comment type="subcellular location">
    <subcellularLocation>
        <location evidence="1">Mitochondrion inner membrane</location>
        <topology evidence="1">Single-pass membrane protein</topology>
        <orientation evidence="1">Matrix side</orientation>
    </subcellularLocation>
</comment>
<evidence type="ECO:0000256" key="2">
    <source>
        <dbReference type="ARBA" id="ARBA00008674"/>
    </source>
</evidence>
<keyword evidence="9 11" id="KW-0496">Mitochondrion</keyword>
<dbReference type="InterPro" id="IPR009423">
    <property type="entry name" value="NDUC2"/>
</dbReference>
<dbReference type="PANTHER" id="PTHR13099:SF0">
    <property type="entry name" value="NADH DEHYDROGENASE [UBIQUINONE] 1 SUBUNIT C2-RELATED"/>
    <property type="match status" value="1"/>
</dbReference>
<keyword evidence="4 11" id="KW-0679">Respiratory chain</keyword>
<evidence type="ECO:0000256" key="1">
    <source>
        <dbReference type="ARBA" id="ARBA00004298"/>
    </source>
</evidence>
<evidence type="ECO:0000256" key="10">
    <source>
        <dbReference type="ARBA" id="ARBA00023136"/>
    </source>
</evidence>
<keyword evidence="5 12" id="KW-0812">Transmembrane</keyword>
<evidence type="ECO:0000256" key="6">
    <source>
        <dbReference type="ARBA" id="ARBA00022792"/>
    </source>
</evidence>
<keyword evidence="10 11" id="KW-0472">Membrane</keyword>
<dbReference type="GO" id="GO:0005743">
    <property type="term" value="C:mitochondrial inner membrane"/>
    <property type="evidence" value="ECO:0007669"/>
    <property type="project" value="UniProtKB-SubCell"/>
</dbReference>
<evidence type="ECO:0000256" key="12">
    <source>
        <dbReference type="SAM" id="Phobius"/>
    </source>
</evidence>
<proteinExistence type="inferred from homology"/>
<dbReference type="Pfam" id="PF06374">
    <property type="entry name" value="NDUF_C2"/>
    <property type="match status" value="1"/>
</dbReference>
<organism evidence="13">
    <name type="scientific">Xenopsylla cheopis</name>
    <name type="common">Oriental rat flea</name>
    <name type="synonym">Pulex cheopis</name>
    <dbReference type="NCBI Taxonomy" id="163159"/>
    <lineage>
        <taxon>Eukaryota</taxon>
        <taxon>Metazoa</taxon>
        <taxon>Ecdysozoa</taxon>
        <taxon>Arthropoda</taxon>
        <taxon>Hexapoda</taxon>
        <taxon>Insecta</taxon>
        <taxon>Pterygota</taxon>
        <taxon>Neoptera</taxon>
        <taxon>Endopterygota</taxon>
        <taxon>Siphonaptera</taxon>
        <taxon>Pulicidae</taxon>
        <taxon>Xenopsyllinae</taxon>
        <taxon>Xenopsylla</taxon>
    </lineage>
</organism>
<keyword evidence="6 11" id="KW-0999">Mitochondrion inner membrane</keyword>
<feature type="transmembrane region" description="Helical" evidence="12">
    <location>
        <begin position="27"/>
        <end position="48"/>
    </location>
</feature>
<dbReference type="PANTHER" id="PTHR13099">
    <property type="entry name" value="NADH-UBIQUINONE OXIDOREDUCTASE SUBUNIT B14.5B"/>
    <property type="match status" value="1"/>
</dbReference>
<comment type="function">
    <text evidence="11">Accessory subunit of the mitochondrial membrane respiratory chain NADH dehydrogenase (Complex I), that is believed not to be involved in catalysis. Complex I functions in the transfer of electrons from NADH to the respiratory chain. The immediate electron acceptor for the enzyme is believed to be ubiquinone.</text>
</comment>
<reference evidence="13" key="1">
    <citation type="submission" date="2020-03" db="EMBL/GenBank/DDBJ databases">
        <title>Transcriptomic Profiling of the Digestive Tract of the Rat Flea, Xenopsylla cheopis, Following Blood Feeding and Infection with Yersinia pestis.</title>
        <authorList>
            <person name="Bland D.M."/>
            <person name="Martens C.A."/>
            <person name="Virtaneva K."/>
            <person name="Kanakabandi K."/>
            <person name="Long D."/>
            <person name="Rosenke R."/>
            <person name="Saturday G.A."/>
            <person name="Hoyt F.H."/>
            <person name="Bruno D.P."/>
            <person name="Ribeiro J.M.C."/>
            <person name="Hinnebusch J."/>
        </authorList>
    </citation>
    <scope>NUCLEOTIDE SEQUENCE</scope>
</reference>
<evidence type="ECO:0000256" key="7">
    <source>
        <dbReference type="ARBA" id="ARBA00022982"/>
    </source>
</evidence>
<keyword evidence="8 12" id="KW-1133">Transmembrane helix</keyword>
<name>A0A6M2DDY1_XENCH</name>
<dbReference type="GO" id="GO:0006120">
    <property type="term" value="P:mitochondrial electron transport, NADH to ubiquinone"/>
    <property type="evidence" value="ECO:0007669"/>
    <property type="project" value="InterPro"/>
</dbReference>
<evidence type="ECO:0000256" key="9">
    <source>
        <dbReference type="ARBA" id="ARBA00023128"/>
    </source>
</evidence>
<accession>A0A6M2DDY1</accession>
<dbReference type="PIRSF" id="PIRSF017834">
    <property type="entry name" value="NADH-UbQ_OxRdtase_b14.5b"/>
    <property type="match status" value="1"/>
</dbReference>
<evidence type="ECO:0000256" key="3">
    <source>
        <dbReference type="ARBA" id="ARBA00022448"/>
    </source>
</evidence>
<evidence type="ECO:0000256" key="5">
    <source>
        <dbReference type="ARBA" id="ARBA00022692"/>
    </source>
</evidence>
<evidence type="ECO:0000256" key="4">
    <source>
        <dbReference type="ARBA" id="ARBA00022660"/>
    </source>
</evidence>
<dbReference type="EMBL" id="GIIL01000114">
    <property type="protein sequence ID" value="NOV43840.1"/>
    <property type="molecule type" value="Transcribed_RNA"/>
</dbReference>
<sequence>MSEIEEHYAIKLLTNTFNRQPSIITQWIIPVSCGAFGFAAICGSKYFMKRPVFSGIQHHILYTCGLFAFGYVANKYRDDYYADRDAMYRHYISLHPDDFPAPERKKYGEILQRWQPIR</sequence>
<evidence type="ECO:0000256" key="11">
    <source>
        <dbReference type="PIRNR" id="PIRNR017834"/>
    </source>
</evidence>
<dbReference type="AlphaFoldDB" id="A0A6M2DDY1"/>